<dbReference type="SMART" id="SM00128">
    <property type="entry name" value="IPPc"/>
    <property type="match status" value="1"/>
</dbReference>
<dbReference type="Pfam" id="PF22669">
    <property type="entry name" value="Exo_endo_phos2"/>
    <property type="match status" value="1"/>
</dbReference>
<evidence type="ECO:0000256" key="2">
    <source>
        <dbReference type="SAM" id="MobiDB-lite"/>
    </source>
</evidence>
<dbReference type="Gene3D" id="3.60.10.10">
    <property type="entry name" value="Endonuclease/exonuclease/phosphatase"/>
    <property type="match status" value="1"/>
</dbReference>
<evidence type="ECO:0000313" key="5">
    <source>
        <dbReference type="Proteomes" id="UP001168146"/>
    </source>
</evidence>
<evidence type="ECO:0000259" key="3">
    <source>
        <dbReference type="SMART" id="SM00128"/>
    </source>
</evidence>
<dbReference type="GO" id="GO:0046856">
    <property type="term" value="P:phosphatidylinositol dephosphorylation"/>
    <property type="evidence" value="ECO:0007669"/>
    <property type="project" value="InterPro"/>
</dbReference>
<protein>
    <recommendedName>
        <fullName evidence="3">Inositol polyphosphate-related phosphatase domain-containing protein</fullName>
    </recommendedName>
</protein>
<dbReference type="SUPFAM" id="SSF56219">
    <property type="entry name" value="DNase I-like"/>
    <property type="match status" value="1"/>
</dbReference>
<dbReference type="Proteomes" id="UP001168146">
    <property type="component" value="Unassembled WGS sequence"/>
</dbReference>
<proteinExistence type="predicted"/>
<dbReference type="PROSITE" id="PS50088">
    <property type="entry name" value="ANK_REPEAT"/>
    <property type="match status" value="2"/>
</dbReference>
<dbReference type="InterPro" id="IPR036691">
    <property type="entry name" value="Endo/exonu/phosph_ase_sf"/>
</dbReference>
<dbReference type="Gene3D" id="1.25.40.20">
    <property type="entry name" value="Ankyrin repeat-containing domain"/>
    <property type="match status" value="3"/>
</dbReference>
<reference evidence="4" key="1">
    <citation type="submission" date="2021-12" db="EMBL/GenBank/DDBJ databases">
        <title>Black yeast isolated from Biological Soil Crust.</title>
        <authorList>
            <person name="Kurbessoian T."/>
        </authorList>
    </citation>
    <scope>NUCLEOTIDE SEQUENCE</scope>
    <source>
        <strain evidence="4">CCFEE 5208</strain>
    </source>
</reference>
<name>A0AAN6J751_9PEZI</name>
<feature type="region of interest" description="Disordered" evidence="2">
    <location>
        <begin position="643"/>
        <end position="678"/>
    </location>
</feature>
<feature type="compositionally biased region" description="Polar residues" evidence="2">
    <location>
        <begin position="661"/>
        <end position="678"/>
    </location>
</feature>
<dbReference type="InterPro" id="IPR036770">
    <property type="entry name" value="Ankyrin_rpt-contain_sf"/>
</dbReference>
<dbReference type="SUPFAM" id="SSF48403">
    <property type="entry name" value="Ankyrin repeat"/>
    <property type="match status" value="1"/>
</dbReference>
<feature type="region of interest" description="Disordered" evidence="2">
    <location>
        <begin position="692"/>
        <end position="722"/>
    </location>
</feature>
<gene>
    <name evidence="4" type="ORF">LTR82_009121</name>
</gene>
<sequence>MAGNLEELRQLISRERNLVHVRNQWGQSLMHVAAKIHQPAVFNYLLSIGMDEHLQDENQKTAATTVLTRRGSEQYALTLDANDLADRLGWTPLHQAAALVRQGFQLIENMIEDGRADINTKDILGRTPLHWLAENGEIDALPLLTQGCWEVDLHARDICGFTALHCACWADSVTSAAVLLDAGSDPNARDSHQRPPLHHFDNAELLHLLVQKGADVYIVDDEGCNIMHHVAVSDQTALARILLDWYGHTLFIANHVGDTPLALAVQNDSLGVLKVLTPALRDFPARIRGSTNRSHRNIPHLAALYGSTEMMDLLSTSCLIGVNAAARGKHGHTPHECFLRCRGMHCAVARKPFDLESQSWGTLIESARRQNEGLKCGANDGSEAMLVVEEIFDDIHGEDDDDSTSESPRQTCAYHQHLLINLYRSLTSRRLRAPSPEAAIIFTDLLALKTFGPTSMADLQSYVTTFNCGRKLIDVDYFAANLYNGLKTDLPPDLIVICLQEIAPLGYSFLGGSLLEPYLARFAEAVALATARKFSGHDAEEKYASVMVRNVGMTGIMVFAKHHLAHRVRRVQTGGVGVGQWFDMGNKGAVGVRLGLHSDGSEEETVFTFVSAHLAPFEKNWERRNEDWKSICEGLVFEEAGASTKAARTGNGHTGEREPLLSSTDGAGDPSASQHGIFNPTSHVIFAGDLNYRASDNSPSPGDADTWPQPVDDDTDPRNSSHFFLKDQLTRERSKGDTLHLLSEAPIDFPPTYKYSSAAQKHAMTSSIVTASRKMRDGRTVETTEVRAPAEEVWLWAQHRTPSWCDRILFLEAAPPKDIHAYTALPVQPTSDHRPVVLSCAISSKPAEARLKPPFEIRKDWRQRRAAARRYELIVGMLAYLGWTWEGEALLAGSVVGVIGGVLVLRALLGSGF</sequence>
<dbReference type="InterPro" id="IPR002110">
    <property type="entry name" value="Ankyrin_rpt"/>
</dbReference>
<dbReference type="PANTHER" id="PTHR11200:SF286">
    <property type="entry name" value="5-PHOSPHATASE, PUTATIVE (AFU_ORTHOLOGUE AFUA_5G07600)-RELATED"/>
    <property type="match status" value="1"/>
</dbReference>
<dbReference type="SMART" id="SM00248">
    <property type="entry name" value="ANK"/>
    <property type="match status" value="8"/>
</dbReference>
<evidence type="ECO:0000313" key="4">
    <source>
        <dbReference type="EMBL" id="KAK0319786.1"/>
    </source>
</evidence>
<dbReference type="GO" id="GO:0004439">
    <property type="term" value="F:phosphatidylinositol-4,5-bisphosphate 5-phosphatase activity"/>
    <property type="evidence" value="ECO:0007669"/>
    <property type="project" value="TreeGrafter"/>
</dbReference>
<keyword evidence="1" id="KW-0040">ANK repeat</keyword>
<evidence type="ECO:0000256" key="1">
    <source>
        <dbReference type="PROSITE-ProRule" id="PRU00023"/>
    </source>
</evidence>
<dbReference type="Pfam" id="PF12796">
    <property type="entry name" value="Ank_2"/>
    <property type="match status" value="2"/>
</dbReference>
<feature type="domain" description="Inositol polyphosphate-related phosphatase" evidence="3">
    <location>
        <begin position="457"/>
        <end position="850"/>
    </location>
</feature>
<dbReference type="EMBL" id="JASUXU010000028">
    <property type="protein sequence ID" value="KAK0319786.1"/>
    <property type="molecule type" value="Genomic_DNA"/>
</dbReference>
<dbReference type="PROSITE" id="PS50297">
    <property type="entry name" value="ANK_REP_REGION"/>
    <property type="match status" value="1"/>
</dbReference>
<accession>A0AAN6J751</accession>
<dbReference type="AlphaFoldDB" id="A0AAN6J751"/>
<organism evidence="4 5">
    <name type="scientific">Friedmanniomyces endolithicus</name>
    <dbReference type="NCBI Taxonomy" id="329885"/>
    <lineage>
        <taxon>Eukaryota</taxon>
        <taxon>Fungi</taxon>
        <taxon>Dikarya</taxon>
        <taxon>Ascomycota</taxon>
        <taxon>Pezizomycotina</taxon>
        <taxon>Dothideomycetes</taxon>
        <taxon>Dothideomycetidae</taxon>
        <taxon>Mycosphaerellales</taxon>
        <taxon>Teratosphaeriaceae</taxon>
        <taxon>Friedmanniomyces</taxon>
    </lineage>
</organism>
<dbReference type="InterPro" id="IPR000300">
    <property type="entry name" value="IPPc"/>
</dbReference>
<comment type="caution">
    <text evidence="4">The sequence shown here is derived from an EMBL/GenBank/DDBJ whole genome shotgun (WGS) entry which is preliminary data.</text>
</comment>
<feature type="repeat" description="ANK" evidence="1">
    <location>
        <begin position="159"/>
        <end position="191"/>
    </location>
</feature>
<dbReference type="InterPro" id="IPR046985">
    <property type="entry name" value="IP5"/>
</dbReference>
<dbReference type="PANTHER" id="PTHR11200">
    <property type="entry name" value="INOSITOL 5-PHOSPHATASE"/>
    <property type="match status" value="1"/>
</dbReference>
<feature type="repeat" description="ANK" evidence="1">
    <location>
        <begin position="25"/>
        <end position="57"/>
    </location>
</feature>